<organism evidence="4 5">
    <name type="scientific">Rhizobium puerariae</name>
    <dbReference type="NCBI Taxonomy" id="1585791"/>
    <lineage>
        <taxon>Bacteria</taxon>
        <taxon>Pseudomonadati</taxon>
        <taxon>Pseudomonadota</taxon>
        <taxon>Alphaproteobacteria</taxon>
        <taxon>Hyphomicrobiales</taxon>
        <taxon>Rhizobiaceae</taxon>
        <taxon>Rhizobium/Agrobacterium group</taxon>
        <taxon>Rhizobium</taxon>
    </lineage>
</organism>
<dbReference type="PANTHER" id="PTHR30466">
    <property type="entry name" value="FLAVIN REDUCTASE"/>
    <property type="match status" value="1"/>
</dbReference>
<keyword evidence="2 4" id="KW-0560">Oxidoreductase</keyword>
<dbReference type="InterPro" id="IPR002563">
    <property type="entry name" value="Flavin_Rdtase-like_dom"/>
</dbReference>
<dbReference type="GO" id="GO:0016491">
    <property type="term" value="F:oxidoreductase activity"/>
    <property type="evidence" value="ECO:0007669"/>
    <property type="project" value="UniProtKB-KW"/>
</dbReference>
<dbReference type="EC" id="1.-.-.-" evidence="4"/>
<dbReference type="InterPro" id="IPR050268">
    <property type="entry name" value="NADH-dep_flavin_reductase"/>
</dbReference>
<comment type="similarity">
    <text evidence="1">Belongs to the non-flavoprotein flavin reductase family.</text>
</comment>
<dbReference type="Proteomes" id="UP001589692">
    <property type="component" value="Unassembled WGS sequence"/>
</dbReference>
<feature type="domain" description="Flavin reductase like" evidence="3">
    <location>
        <begin position="30"/>
        <end position="171"/>
    </location>
</feature>
<dbReference type="PANTHER" id="PTHR30466:SF11">
    <property type="entry name" value="FLAVIN-DEPENDENT MONOOXYGENASE, REDUCTASE SUBUNIT HSAB"/>
    <property type="match status" value="1"/>
</dbReference>
<gene>
    <name evidence="4" type="ORF">ACFFP0_11770</name>
</gene>
<evidence type="ECO:0000256" key="2">
    <source>
        <dbReference type="ARBA" id="ARBA00023002"/>
    </source>
</evidence>
<dbReference type="SUPFAM" id="SSF50475">
    <property type="entry name" value="FMN-binding split barrel"/>
    <property type="match status" value="1"/>
</dbReference>
<sequence>MTISADAIHGLDEHAFIPGASTARHYRNALGTFTTGVTVVTARTPDGPIGMTVNSFTSVSLDPPLVLWSPAKSSSRHAAFTAASHFAIHVLSAEQDLLSARFTRGGLGFEKLAWIENMEGVPVIPGTLARFECELSSMHDAGDHTLILGRVLRAAHREGNPLCFSRGVFGRFASLGGR</sequence>
<evidence type="ECO:0000313" key="4">
    <source>
        <dbReference type="EMBL" id="MFB9949532.1"/>
    </source>
</evidence>
<protein>
    <submittedName>
        <fullName evidence="4">Flavin reductase family protein</fullName>
        <ecNumber evidence="4">1.-.-.-</ecNumber>
    </submittedName>
</protein>
<keyword evidence="5" id="KW-1185">Reference proteome</keyword>
<proteinExistence type="inferred from homology"/>
<comment type="caution">
    <text evidence="4">The sequence shown here is derived from an EMBL/GenBank/DDBJ whole genome shotgun (WGS) entry which is preliminary data.</text>
</comment>
<dbReference type="Pfam" id="PF01613">
    <property type="entry name" value="Flavin_Reduct"/>
    <property type="match status" value="1"/>
</dbReference>
<dbReference type="EMBL" id="JBHMAA010000013">
    <property type="protein sequence ID" value="MFB9949532.1"/>
    <property type="molecule type" value="Genomic_DNA"/>
</dbReference>
<accession>A0ABV6AFY4</accession>
<dbReference type="SMART" id="SM00903">
    <property type="entry name" value="Flavin_Reduct"/>
    <property type="match status" value="1"/>
</dbReference>
<name>A0ABV6AFY4_9HYPH</name>
<evidence type="ECO:0000259" key="3">
    <source>
        <dbReference type="SMART" id="SM00903"/>
    </source>
</evidence>
<dbReference type="Gene3D" id="2.30.110.10">
    <property type="entry name" value="Electron Transport, Fmn-binding Protein, Chain A"/>
    <property type="match status" value="1"/>
</dbReference>
<evidence type="ECO:0000313" key="5">
    <source>
        <dbReference type="Proteomes" id="UP001589692"/>
    </source>
</evidence>
<dbReference type="InterPro" id="IPR012349">
    <property type="entry name" value="Split_barrel_FMN-bd"/>
</dbReference>
<evidence type="ECO:0000256" key="1">
    <source>
        <dbReference type="ARBA" id="ARBA00008898"/>
    </source>
</evidence>
<reference evidence="4 5" key="1">
    <citation type="submission" date="2024-09" db="EMBL/GenBank/DDBJ databases">
        <authorList>
            <person name="Sun Q."/>
            <person name="Mori K."/>
        </authorList>
    </citation>
    <scope>NUCLEOTIDE SEQUENCE [LARGE SCALE GENOMIC DNA]</scope>
    <source>
        <strain evidence="4 5">TBRC 4938</strain>
    </source>
</reference>
<dbReference type="RefSeq" id="WP_377260612.1">
    <property type="nucleotide sequence ID" value="NZ_JBHMAA010000013.1"/>
</dbReference>